<accession>A0ABQ7GKY9</accession>
<evidence type="ECO:0008006" key="5">
    <source>
        <dbReference type="Google" id="ProtNLM"/>
    </source>
</evidence>
<evidence type="ECO:0000256" key="1">
    <source>
        <dbReference type="SAM" id="Coils"/>
    </source>
</evidence>
<feature type="region of interest" description="Disordered" evidence="2">
    <location>
        <begin position="1052"/>
        <end position="1085"/>
    </location>
</feature>
<dbReference type="Gene3D" id="3.40.50.10140">
    <property type="entry name" value="Toll/interleukin-1 receptor homology (TIR) domain"/>
    <property type="match status" value="1"/>
</dbReference>
<reference evidence="3" key="1">
    <citation type="submission" date="2017-08" db="EMBL/GenBank/DDBJ databases">
        <authorList>
            <person name="Polle J.E."/>
            <person name="Barry K."/>
            <person name="Cushman J."/>
            <person name="Schmutz J."/>
            <person name="Tran D."/>
            <person name="Hathwaick L.T."/>
            <person name="Yim W.C."/>
            <person name="Jenkins J."/>
            <person name="Mckie-Krisberg Z.M."/>
            <person name="Prochnik S."/>
            <person name="Lindquist E."/>
            <person name="Dockter R.B."/>
            <person name="Adam C."/>
            <person name="Molina H."/>
            <person name="Bunkerborg J."/>
            <person name="Jin E."/>
            <person name="Buchheim M."/>
            <person name="Magnuson J."/>
        </authorList>
    </citation>
    <scope>NUCLEOTIDE SEQUENCE</scope>
    <source>
        <strain evidence="3">CCAP 19/18</strain>
    </source>
</reference>
<evidence type="ECO:0000256" key="2">
    <source>
        <dbReference type="SAM" id="MobiDB-lite"/>
    </source>
</evidence>
<dbReference type="EMBL" id="MU069714">
    <property type="protein sequence ID" value="KAF5835269.1"/>
    <property type="molecule type" value="Genomic_DNA"/>
</dbReference>
<gene>
    <name evidence="3" type="ORF">DUNSADRAFT_7631</name>
</gene>
<name>A0ABQ7GKY9_DUNSA</name>
<organism evidence="3 4">
    <name type="scientific">Dunaliella salina</name>
    <name type="common">Green alga</name>
    <name type="synonym">Protococcus salinus</name>
    <dbReference type="NCBI Taxonomy" id="3046"/>
    <lineage>
        <taxon>Eukaryota</taxon>
        <taxon>Viridiplantae</taxon>
        <taxon>Chlorophyta</taxon>
        <taxon>core chlorophytes</taxon>
        <taxon>Chlorophyceae</taxon>
        <taxon>CS clade</taxon>
        <taxon>Chlamydomonadales</taxon>
        <taxon>Dunaliellaceae</taxon>
        <taxon>Dunaliella</taxon>
    </lineage>
</organism>
<dbReference type="SUPFAM" id="SSF48371">
    <property type="entry name" value="ARM repeat"/>
    <property type="match status" value="1"/>
</dbReference>
<proteinExistence type="predicted"/>
<dbReference type="Proteomes" id="UP000815325">
    <property type="component" value="Unassembled WGS sequence"/>
</dbReference>
<sequence>MSRQHLLGELVWTRDCAPETRPVVLEEGGMRVLSELIEATPSERLRLKALVVCRRMLYEVGSTARMDSAAIQCLMGLLTCVVDKDATTVTIDTLEAVTYLLQRMMVCLEPKQKEQLHLAEYLESAANVMVTHLHEAANSGNDSPDTQRAIRSSLLAIRELTWDDHNGCIEPGLGAMAAAGAFEAVAGLMSPINQVAEGAKSQTPEEVKLAKDSPPLARGLLSGGTLDLACALLDKLAAVPESVLPEQLAALVPRMMHSVIAALVAQLDGRYSPGEGAGGHDDVAARQVCCAFPTAVAAAALLADLTASSALAAAANGQPAQAAAELQEVEAVVTPLISHAETDQSACRNFCYALYQLSLYALTSELVTLGGRVADGLNGLLAGGGCGEVRRYSKTETPGTKASKPAHSRSQSSESVFSGGGEHEGISVLSRLQRVTQLIHELVGLRPAMGSAPVSKHNLDALFIHGTMLSLKQQMDVYYTGLRVWLKARKEAREAQKKAEKEELEAKMAEEPPQVDRVVPERPITAYLEKPPPSTLLALLHHETGVLELFKELVRDVPDARIRLRDIGALSSFARMLNENRRDNLLVSLQFNLARSEAIHPALKQAGCVALMECVLMEPPCGDGAQYDVRQLLALCTLGLVAGEDVGARFSQANTRSSAYKDGSGVAVEGGVLKSNLKEGAKANPREQDSWAIRAVGLLESFDMADLMQRVMRDACRDGKYIISSSTSAWPFMLEPAALTVQCLARCDAMARRLAENKIPAMLISALGNKHGSEPGAALCIARALLNFARLPDLRQSLLEAGCVDALEPLTFSDNLCTSDAAKGCLLYVGELPDAAARSALQGSTPEALAPVLQAPLPSSGREGGGGGGGGGAGVRPSFSGATPPEAMPEDEEERRLSSFMSKRAAPMSRRGSSLEAAMAAISSTGSTEPVVDVLISYKRKDALSFAFMLHTALVLRGVGCLLDYDEVLNSERCLQELEAAARHSVHVVIVVKEGARWGDASGNMLSYPPQQTIRALKPAVQTLFALKAVHHREEHYGYFVMQLMKRLKRAQPAAPPITARKVRQSQAGGPLPSPPGGEPPRKPRISVLGMPISGFADIQHQQGSESGAKPVTPPTQIMPSGDSSTMSAAHSAALDALKADTHTHTQAATSAVRVELGQEMSLNMRHLAADVAELRQSMATLLSQQQPHFHDRGSNNLAITSMVGLVDMCAGVGVGTRDLPHTLLGNGGGVSPVGSMTPNVGGFAGPRLLAAQQQQYQQQRAMQVAAARSKGVGLQH</sequence>
<evidence type="ECO:0000313" key="4">
    <source>
        <dbReference type="Proteomes" id="UP000815325"/>
    </source>
</evidence>
<comment type="caution">
    <text evidence="3">The sequence shown here is derived from an EMBL/GenBank/DDBJ whole genome shotgun (WGS) entry which is preliminary data.</text>
</comment>
<dbReference type="SUPFAM" id="SSF52200">
    <property type="entry name" value="Toll/Interleukin receptor TIR domain"/>
    <property type="match status" value="1"/>
</dbReference>
<evidence type="ECO:0000313" key="3">
    <source>
        <dbReference type="EMBL" id="KAF5835269.1"/>
    </source>
</evidence>
<feature type="coiled-coil region" evidence="1">
    <location>
        <begin position="482"/>
        <end position="510"/>
    </location>
</feature>
<feature type="compositionally biased region" description="Gly residues" evidence="2">
    <location>
        <begin position="862"/>
        <end position="874"/>
    </location>
</feature>
<keyword evidence="1" id="KW-0175">Coiled coil</keyword>
<keyword evidence="4" id="KW-1185">Reference proteome</keyword>
<protein>
    <recommendedName>
        <fullName evidence="5">TIR domain-containing protein</fullName>
    </recommendedName>
</protein>
<feature type="region of interest" description="Disordered" evidence="2">
    <location>
        <begin position="392"/>
        <end position="421"/>
    </location>
</feature>
<dbReference type="InterPro" id="IPR016024">
    <property type="entry name" value="ARM-type_fold"/>
</dbReference>
<dbReference type="InterPro" id="IPR035897">
    <property type="entry name" value="Toll_tir_struct_dom_sf"/>
</dbReference>
<feature type="region of interest" description="Disordered" evidence="2">
    <location>
        <begin position="855"/>
        <end position="908"/>
    </location>
</feature>